<evidence type="ECO:0000313" key="2">
    <source>
        <dbReference type="Proteomes" id="UP000044098"/>
    </source>
</evidence>
<reference evidence="1 2" key="1">
    <citation type="submission" date="2015-09" db="EMBL/GenBank/DDBJ databases">
        <authorList>
            <consortium name="Pathogen Informatics"/>
        </authorList>
    </citation>
    <scope>NUCLEOTIDE SEQUENCE [LARGE SCALE GENOMIC DNA]</scope>
    <source>
        <strain evidence="1 2">2789STDY5608625</strain>
    </source>
</reference>
<dbReference type="NCBIfam" id="NF033682">
    <property type="entry name" value="retention_LapA"/>
    <property type="match status" value="1"/>
</dbReference>
<gene>
    <name evidence="1" type="ORF">ERS370000_05859</name>
</gene>
<dbReference type="RefSeq" id="WP_054458560.1">
    <property type="nucleotide sequence ID" value="NZ_CYTK01000015.1"/>
</dbReference>
<proteinExistence type="predicted"/>
<protein>
    <recommendedName>
        <fullName evidence="3">Retention module-containing protein</fullName>
    </recommendedName>
</protein>
<sequence>MANTSPTIVNEMSGRAWLRHSDGSLTELRQGSKVPTDSDIVTASGATVSLQLENGMLVIIGESREVALTAEMTSTLDDSSEAALAPPSGTDSDRLLALLRNGLGLFDELAPSP</sequence>
<dbReference type="AlphaFoldDB" id="A0AAD2J5J9"/>
<organism evidence="1 2">
    <name type="scientific">Achromobacter aegrifaciens</name>
    <dbReference type="NCBI Taxonomy" id="1287736"/>
    <lineage>
        <taxon>Bacteria</taxon>
        <taxon>Pseudomonadati</taxon>
        <taxon>Pseudomonadota</taxon>
        <taxon>Betaproteobacteria</taxon>
        <taxon>Burkholderiales</taxon>
        <taxon>Alcaligenaceae</taxon>
        <taxon>Achromobacter</taxon>
    </lineage>
</organism>
<dbReference type="EMBL" id="CYTK01000015">
    <property type="protein sequence ID" value="CUJ76214.1"/>
    <property type="molecule type" value="Genomic_DNA"/>
</dbReference>
<comment type="caution">
    <text evidence="1">The sequence shown here is derived from an EMBL/GenBank/DDBJ whole genome shotgun (WGS) entry which is preliminary data.</text>
</comment>
<dbReference type="Proteomes" id="UP000044098">
    <property type="component" value="Unassembled WGS sequence"/>
</dbReference>
<evidence type="ECO:0008006" key="3">
    <source>
        <dbReference type="Google" id="ProtNLM"/>
    </source>
</evidence>
<dbReference type="InterPro" id="IPR047777">
    <property type="entry name" value="LapA-like_RM"/>
</dbReference>
<accession>A0AAD2J5J9</accession>
<name>A0AAD2J5J9_ACHAE</name>
<evidence type="ECO:0000313" key="1">
    <source>
        <dbReference type="EMBL" id="CUJ76214.1"/>
    </source>
</evidence>